<dbReference type="Proteomes" id="UP001225598">
    <property type="component" value="Chromosome"/>
</dbReference>
<dbReference type="InterPro" id="IPR003593">
    <property type="entry name" value="AAA+_ATPase"/>
</dbReference>
<dbReference type="CDD" id="cd19499">
    <property type="entry name" value="RecA-like_ClpB_Hsp104-like"/>
    <property type="match status" value="1"/>
</dbReference>
<dbReference type="InterPro" id="IPR028299">
    <property type="entry name" value="ClpA/B_CS2"/>
</dbReference>
<dbReference type="Gene3D" id="1.10.8.60">
    <property type="match status" value="1"/>
</dbReference>
<dbReference type="InterPro" id="IPR001270">
    <property type="entry name" value="ClpA/B"/>
</dbReference>
<dbReference type="Pfam" id="PF07724">
    <property type="entry name" value="AAA_2"/>
    <property type="match status" value="1"/>
</dbReference>
<comment type="subcellular location">
    <subcellularLocation>
        <location evidence="12">Cytoplasm</location>
    </subcellularLocation>
</comment>
<comment type="function">
    <text evidence="12">Part of a stress-induced multi-chaperone system, it is involved in the recovery of the cell from heat-induced damage, in cooperation with DnaK, DnaJ and GrpE.</text>
</comment>
<evidence type="ECO:0000256" key="1">
    <source>
        <dbReference type="ARBA" id="ARBA00008675"/>
    </source>
</evidence>
<accession>A0ABY8VEA9</accession>
<dbReference type="SUPFAM" id="SSF52540">
    <property type="entry name" value="P-loop containing nucleoside triphosphate hydrolases"/>
    <property type="match status" value="2"/>
</dbReference>
<keyword evidence="15" id="KW-1185">Reference proteome</keyword>
<feature type="coiled-coil region" evidence="12">
    <location>
        <begin position="407"/>
        <end position="494"/>
    </location>
</feature>
<evidence type="ECO:0000259" key="13">
    <source>
        <dbReference type="PROSITE" id="PS51903"/>
    </source>
</evidence>
<dbReference type="Pfam" id="PF10431">
    <property type="entry name" value="ClpB_D2-small"/>
    <property type="match status" value="1"/>
</dbReference>
<dbReference type="InterPro" id="IPR050130">
    <property type="entry name" value="ClpA_ClpB"/>
</dbReference>
<dbReference type="Pfam" id="PF17871">
    <property type="entry name" value="AAA_lid_9"/>
    <property type="match status" value="1"/>
</dbReference>
<dbReference type="Gene3D" id="1.10.1780.10">
    <property type="entry name" value="Clp, N-terminal domain"/>
    <property type="match status" value="1"/>
</dbReference>
<sequence>MSSFNPTTKTQEALQQALQKASANGNPDIRPAHLLNAILTQEEGIAAPVLRATGVDPDTVAKEALELVDSYPKADGQNMANPNFNRDGLNVLNSAQELAGELGDEFVSTEVLLAAIARGKDDAAELLQKRGATYDAIKQAFPSVRGHQKVTTQDPEGQFQALEKYSTDLTAKAREGKIDPVIGRDQEIRRVVQVLSRRTKNNPVLIGEPGVGKTAIVEGLARRIVAGDVPESLKGKTLISLDLSAMVAGAKYRGEFEERLKAVLDEIKSSDGQIITFIDELHTIVGAGASGEGAMDAGNMIKPMLARGELRLVGATTLDEYRQYIEKDAALERRFQQVYVGEPSVEDTIGILRGLKERYEVHHGIRIQDSALVAAAELSNRYISNRFLPDKAIDLVDEAGSRLRMEIDSSPQEIDELERVVRRLEIEEIALAKESDIASKNRLDKLRQELADEREKLGELKARWANEKGEIDKVQAAKEELEQLRNESEIAEREGDYARVSELRYGRIPELEEQVAQAETESSSRGNTMLAEEVTPDVIADVVSAWTGIPAGKMMQGETEKLLNMEGELGKRVVGQTEAVTAVSDAVRRSRAGIADPNRPIGSFLFLGPTGVGKTELAKSLAEFLFDDEQAMVRIDMSEYGEKHSVSRLVGAPPGYVGYDAGGQLTEAVRRRPYTLVLFDEVEKAHPDVFDVLLQVLDEGRLTDGQGRTVDFRNTVIILTSNLGAGGTRDEIMEAVKRAFKPEFINRLDDVVVFDPLSAEQLVGIVDIQLGALAERLAERRLELDVSDAAKAWLADRGYDPAYGARPLRRLIQQSIGDRLAKALLAGDIRDGDIVHVDVADGEKP</sequence>
<dbReference type="InterPro" id="IPR017730">
    <property type="entry name" value="Chaperonin_ClpB"/>
</dbReference>
<dbReference type="EMBL" id="CP126969">
    <property type="protein sequence ID" value="WIM67432.1"/>
    <property type="molecule type" value="Genomic_DNA"/>
</dbReference>
<reference evidence="14 15" key="1">
    <citation type="submission" date="2023-05" db="EMBL/GenBank/DDBJ databases">
        <title>Corynebacterium suedekumii sp. nov. and Corynebacterium breve sp. nov. isolated from raw cow's milk.</title>
        <authorList>
            <person name="Baer M.K."/>
            <person name="Mehl L."/>
            <person name="Hellmuth R."/>
            <person name="Marke G."/>
            <person name="Lipski A."/>
        </authorList>
    </citation>
    <scope>NUCLEOTIDE SEQUENCE [LARGE SCALE GENOMIC DNA]</scope>
    <source>
        <strain evidence="14 15">R4</strain>
    </source>
</reference>
<dbReference type="PROSITE" id="PS00870">
    <property type="entry name" value="CLPAB_1"/>
    <property type="match status" value="1"/>
</dbReference>
<evidence type="ECO:0000256" key="2">
    <source>
        <dbReference type="ARBA" id="ARBA00017574"/>
    </source>
</evidence>
<keyword evidence="4 11" id="KW-0547">Nucleotide-binding</keyword>
<keyword evidence="6 12" id="KW-0346">Stress response</keyword>
<name>A0ABY8VEA9_9CORY</name>
<evidence type="ECO:0000256" key="8">
    <source>
        <dbReference type="ARBA" id="ARBA00023186"/>
    </source>
</evidence>
<comment type="subunit">
    <text evidence="12">Homohexamer; The oligomerization is ATP-dependent.</text>
</comment>
<dbReference type="InterPro" id="IPR003959">
    <property type="entry name" value="ATPase_AAA_core"/>
</dbReference>
<dbReference type="CDD" id="cd00009">
    <property type="entry name" value="AAA"/>
    <property type="match status" value="1"/>
</dbReference>
<evidence type="ECO:0000256" key="5">
    <source>
        <dbReference type="ARBA" id="ARBA00022840"/>
    </source>
</evidence>
<gene>
    <name evidence="12 14" type="primary">clpB</name>
    <name evidence="14" type="ORF">QP027_10040</name>
</gene>
<dbReference type="PANTHER" id="PTHR11638">
    <property type="entry name" value="ATP-DEPENDENT CLP PROTEASE"/>
    <property type="match status" value="1"/>
</dbReference>
<organism evidence="14 15">
    <name type="scientific">Corynebacterium breve</name>
    <dbReference type="NCBI Taxonomy" id="3049799"/>
    <lineage>
        <taxon>Bacteria</taxon>
        <taxon>Bacillati</taxon>
        <taxon>Actinomycetota</taxon>
        <taxon>Actinomycetes</taxon>
        <taxon>Mycobacteriales</taxon>
        <taxon>Corynebacteriaceae</taxon>
        <taxon>Corynebacterium</taxon>
    </lineage>
</organism>
<dbReference type="PRINTS" id="PR00300">
    <property type="entry name" value="CLPPROTEASEA"/>
</dbReference>
<evidence type="ECO:0000256" key="12">
    <source>
        <dbReference type="RuleBase" id="RU362034"/>
    </source>
</evidence>
<evidence type="ECO:0000256" key="6">
    <source>
        <dbReference type="ARBA" id="ARBA00023016"/>
    </source>
</evidence>
<proteinExistence type="inferred from homology"/>
<keyword evidence="8 11" id="KW-0143">Chaperone</keyword>
<evidence type="ECO:0000256" key="4">
    <source>
        <dbReference type="ARBA" id="ARBA00022741"/>
    </source>
</evidence>
<dbReference type="NCBIfam" id="TIGR03346">
    <property type="entry name" value="chaperone_ClpB"/>
    <property type="match status" value="1"/>
</dbReference>
<dbReference type="InterPro" id="IPR019489">
    <property type="entry name" value="Clp_ATPase_C"/>
</dbReference>
<keyword evidence="7 12" id="KW-0175">Coiled coil</keyword>
<dbReference type="InterPro" id="IPR041546">
    <property type="entry name" value="ClpA/ClpB_AAA_lid"/>
</dbReference>
<dbReference type="Gene3D" id="3.40.50.300">
    <property type="entry name" value="P-loop containing nucleotide triphosphate hydrolases"/>
    <property type="match status" value="3"/>
</dbReference>
<dbReference type="InterPro" id="IPR018368">
    <property type="entry name" value="ClpA/B_CS1"/>
</dbReference>
<evidence type="ECO:0000256" key="9">
    <source>
        <dbReference type="ARBA" id="ARBA00026057"/>
    </source>
</evidence>
<keyword evidence="5 11" id="KW-0067">ATP-binding</keyword>
<keyword evidence="12" id="KW-0963">Cytoplasm</keyword>
<dbReference type="PANTHER" id="PTHR11638:SF18">
    <property type="entry name" value="HEAT SHOCK PROTEIN 104"/>
    <property type="match status" value="1"/>
</dbReference>
<dbReference type="PROSITE" id="PS51903">
    <property type="entry name" value="CLP_R"/>
    <property type="match status" value="1"/>
</dbReference>
<evidence type="ECO:0000256" key="10">
    <source>
        <dbReference type="PROSITE-ProRule" id="PRU01251"/>
    </source>
</evidence>
<dbReference type="Pfam" id="PF00004">
    <property type="entry name" value="AAA"/>
    <property type="match status" value="1"/>
</dbReference>
<dbReference type="PROSITE" id="PS00871">
    <property type="entry name" value="CLPAB_2"/>
    <property type="match status" value="1"/>
</dbReference>
<evidence type="ECO:0000313" key="15">
    <source>
        <dbReference type="Proteomes" id="UP001225598"/>
    </source>
</evidence>
<feature type="domain" description="Clp R" evidence="13">
    <location>
        <begin position="1"/>
        <end position="147"/>
    </location>
</feature>
<keyword evidence="3 10" id="KW-0677">Repeat</keyword>
<dbReference type="RefSeq" id="WP_284824524.1">
    <property type="nucleotide sequence ID" value="NZ_CP126969.1"/>
</dbReference>
<comment type="subunit">
    <text evidence="9">Homohexamer. The oligomerization is ATP-dependent.</text>
</comment>
<evidence type="ECO:0000256" key="11">
    <source>
        <dbReference type="RuleBase" id="RU004432"/>
    </source>
</evidence>
<evidence type="ECO:0000256" key="3">
    <source>
        <dbReference type="ARBA" id="ARBA00022737"/>
    </source>
</evidence>
<dbReference type="InterPro" id="IPR004176">
    <property type="entry name" value="Clp_R_N"/>
</dbReference>
<dbReference type="InterPro" id="IPR036628">
    <property type="entry name" value="Clp_N_dom_sf"/>
</dbReference>
<protein>
    <recommendedName>
        <fullName evidence="2 12">Chaperone protein ClpB</fullName>
    </recommendedName>
</protein>
<evidence type="ECO:0000256" key="7">
    <source>
        <dbReference type="ARBA" id="ARBA00023054"/>
    </source>
</evidence>
<comment type="similarity">
    <text evidence="1 11">Belongs to the ClpA/ClpB family.</text>
</comment>
<dbReference type="SMART" id="SM01086">
    <property type="entry name" value="ClpB_D2-small"/>
    <property type="match status" value="1"/>
</dbReference>
<dbReference type="SMART" id="SM00382">
    <property type="entry name" value="AAA"/>
    <property type="match status" value="2"/>
</dbReference>
<dbReference type="InterPro" id="IPR027417">
    <property type="entry name" value="P-loop_NTPase"/>
</dbReference>
<dbReference type="SUPFAM" id="SSF81923">
    <property type="entry name" value="Double Clp-N motif"/>
    <property type="match status" value="1"/>
</dbReference>
<dbReference type="Pfam" id="PF02861">
    <property type="entry name" value="Clp_N"/>
    <property type="match status" value="1"/>
</dbReference>
<evidence type="ECO:0000313" key="14">
    <source>
        <dbReference type="EMBL" id="WIM67432.1"/>
    </source>
</evidence>